<evidence type="ECO:0000256" key="4">
    <source>
        <dbReference type="ARBA" id="ARBA00022881"/>
    </source>
</evidence>
<comment type="subcellular location">
    <subcellularLocation>
        <location evidence="6">Cytoplasm</location>
    </subcellularLocation>
</comment>
<dbReference type="Pfam" id="PF08459">
    <property type="entry name" value="UvrC_RNaseH_dom"/>
    <property type="match status" value="1"/>
</dbReference>
<dbReference type="HAMAP" id="MF_00203">
    <property type="entry name" value="UvrC"/>
    <property type="match status" value="1"/>
</dbReference>
<reference evidence="12" key="1">
    <citation type="journal article" date="2019" name="Int. J. Syst. Evol. Microbiol.">
        <title>The Global Catalogue of Microorganisms (GCM) 10K type strain sequencing project: providing services to taxonomists for standard genome sequencing and annotation.</title>
        <authorList>
            <consortium name="The Broad Institute Genomics Platform"/>
            <consortium name="The Broad Institute Genome Sequencing Center for Infectious Disease"/>
            <person name="Wu L."/>
            <person name="Ma J."/>
        </authorList>
    </citation>
    <scope>NUCLEOTIDE SEQUENCE [LARGE SCALE GENOMIC DNA]</scope>
    <source>
        <strain evidence="12">JCM 17808</strain>
    </source>
</reference>
<dbReference type="InterPro" id="IPR004791">
    <property type="entry name" value="UvrC"/>
</dbReference>
<dbReference type="InterPro" id="IPR036876">
    <property type="entry name" value="UVR_dom_sf"/>
</dbReference>
<comment type="caution">
    <text evidence="11">The sequence shown here is derived from an EMBL/GenBank/DDBJ whole genome shotgun (WGS) entry which is preliminary data.</text>
</comment>
<dbReference type="CDD" id="cd10434">
    <property type="entry name" value="GIY-YIG_UvrC_Cho"/>
    <property type="match status" value="1"/>
</dbReference>
<proteinExistence type="inferred from homology"/>
<gene>
    <name evidence="6 11" type="primary">uvrC</name>
    <name evidence="11" type="ORF">GCM10023167_15030</name>
</gene>
<dbReference type="InterPro" id="IPR050066">
    <property type="entry name" value="UvrABC_protein_C"/>
</dbReference>
<dbReference type="Gene3D" id="4.10.860.10">
    <property type="entry name" value="UVR domain"/>
    <property type="match status" value="1"/>
</dbReference>
<organism evidence="11 12">
    <name type="scientific">Brevibacterium pityocampae</name>
    <dbReference type="NCBI Taxonomy" id="506594"/>
    <lineage>
        <taxon>Bacteria</taxon>
        <taxon>Bacillati</taxon>
        <taxon>Actinomycetota</taxon>
        <taxon>Actinomycetes</taxon>
        <taxon>Micrococcales</taxon>
        <taxon>Brevibacteriaceae</taxon>
        <taxon>Brevibacterium</taxon>
    </lineage>
</organism>
<dbReference type="PROSITE" id="PS50165">
    <property type="entry name" value="UVRC"/>
    <property type="match status" value="1"/>
</dbReference>
<dbReference type="PROSITE" id="PS50164">
    <property type="entry name" value="GIY_YIG"/>
    <property type="match status" value="1"/>
</dbReference>
<keyword evidence="12" id="KW-1185">Reference proteome</keyword>
<dbReference type="Pfam" id="PF01541">
    <property type="entry name" value="GIY-YIG"/>
    <property type="match status" value="1"/>
</dbReference>
<dbReference type="Proteomes" id="UP001500642">
    <property type="component" value="Unassembled WGS sequence"/>
</dbReference>
<evidence type="ECO:0000259" key="9">
    <source>
        <dbReference type="PROSITE" id="PS50164"/>
    </source>
</evidence>
<comment type="function">
    <text evidence="6">The UvrABC repair system catalyzes the recognition and processing of DNA lesions. UvrC both incises the 5' and 3' sides of the lesion. The N-terminal half is responsible for the 3' incision and the C-terminal half is responsible for the 5' incision.</text>
</comment>
<evidence type="ECO:0000256" key="7">
    <source>
        <dbReference type="SAM" id="MobiDB-lite"/>
    </source>
</evidence>
<dbReference type="NCBIfam" id="TIGR00194">
    <property type="entry name" value="uvrC"/>
    <property type="match status" value="1"/>
</dbReference>
<feature type="compositionally biased region" description="Low complexity" evidence="7">
    <location>
        <begin position="610"/>
        <end position="619"/>
    </location>
</feature>
<dbReference type="EMBL" id="BAABGL010000006">
    <property type="protein sequence ID" value="GAA4389340.1"/>
    <property type="molecule type" value="Genomic_DNA"/>
</dbReference>
<dbReference type="InterPro" id="IPR035901">
    <property type="entry name" value="GIY-YIG_endonuc_sf"/>
</dbReference>
<dbReference type="SUPFAM" id="SSF82771">
    <property type="entry name" value="GIY-YIG endonuclease"/>
    <property type="match status" value="1"/>
</dbReference>
<evidence type="ECO:0000256" key="6">
    <source>
        <dbReference type="HAMAP-Rule" id="MF_00203"/>
    </source>
</evidence>
<evidence type="ECO:0000259" key="10">
    <source>
        <dbReference type="PROSITE" id="PS50165"/>
    </source>
</evidence>
<dbReference type="PANTHER" id="PTHR30562:SF1">
    <property type="entry name" value="UVRABC SYSTEM PROTEIN C"/>
    <property type="match status" value="1"/>
</dbReference>
<keyword evidence="6" id="KW-0742">SOS response</keyword>
<dbReference type="Pfam" id="PF22920">
    <property type="entry name" value="UvrC_RNaseH"/>
    <property type="match status" value="1"/>
</dbReference>
<dbReference type="Gene3D" id="3.30.420.340">
    <property type="entry name" value="UvrC, RNAse H endonuclease domain"/>
    <property type="match status" value="1"/>
</dbReference>
<keyword evidence="5 6" id="KW-0234">DNA repair</keyword>
<protein>
    <recommendedName>
        <fullName evidence="6">UvrABC system protein C</fullName>
        <shortName evidence="6">Protein UvrC</shortName>
    </recommendedName>
    <alternativeName>
        <fullName evidence="6">Excinuclease ABC subunit C</fullName>
    </alternativeName>
</protein>
<evidence type="ECO:0000256" key="1">
    <source>
        <dbReference type="ARBA" id="ARBA00022490"/>
    </source>
</evidence>
<dbReference type="RefSeq" id="WP_295688711.1">
    <property type="nucleotide sequence ID" value="NZ_BAABGL010000006.1"/>
</dbReference>
<keyword evidence="4 6" id="KW-0267">Excision nuclease</keyword>
<keyword evidence="1 6" id="KW-0963">Cytoplasm</keyword>
<dbReference type="PROSITE" id="PS50151">
    <property type="entry name" value="UVR"/>
    <property type="match status" value="1"/>
</dbReference>
<dbReference type="InterPro" id="IPR001162">
    <property type="entry name" value="UvrC_RNase_H_dom"/>
</dbReference>
<dbReference type="InterPro" id="IPR038476">
    <property type="entry name" value="UvrC_RNase_H_dom_sf"/>
</dbReference>
<feature type="region of interest" description="Disordered" evidence="7">
    <location>
        <begin position="610"/>
        <end position="648"/>
    </location>
</feature>
<comment type="similarity">
    <text evidence="6">Belongs to the UvrC family.</text>
</comment>
<dbReference type="SMART" id="SM00465">
    <property type="entry name" value="GIYc"/>
    <property type="match status" value="1"/>
</dbReference>
<feature type="domain" description="UvrC family homology region profile" evidence="10">
    <location>
        <begin position="258"/>
        <end position="493"/>
    </location>
</feature>
<feature type="domain" description="GIY-YIG" evidence="9">
    <location>
        <begin position="15"/>
        <end position="94"/>
    </location>
</feature>
<feature type="domain" description="UVR" evidence="8">
    <location>
        <begin position="207"/>
        <end position="242"/>
    </location>
</feature>
<evidence type="ECO:0000256" key="2">
    <source>
        <dbReference type="ARBA" id="ARBA00022763"/>
    </source>
</evidence>
<dbReference type="InterPro" id="IPR000305">
    <property type="entry name" value="GIY-YIG_endonuc"/>
</dbReference>
<comment type="subunit">
    <text evidence="6">Interacts with UvrB in an incision complex.</text>
</comment>
<dbReference type="NCBIfam" id="NF001824">
    <property type="entry name" value="PRK00558.1-5"/>
    <property type="match status" value="1"/>
</dbReference>
<evidence type="ECO:0000256" key="3">
    <source>
        <dbReference type="ARBA" id="ARBA00022769"/>
    </source>
</evidence>
<evidence type="ECO:0000259" key="8">
    <source>
        <dbReference type="PROSITE" id="PS50151"/>
    </source>
</evidence>
<keyword evidence="3 6" id="KW-0228">DNA excision</keyword>
<evidence type="ECO:0000313" key="12">
    <source>
        <dbReference type="Proteomes" id="UP001500642"/>
    </source>
</evidence>
<dbReference type="Gene3D" id="3.40.1440.10">
    <property type="entry name" value="GIY-YIG endonuclease"/>
    <property type="match status" value="1"/>
</dbReference>
<name>A0ABP8JE64_9MICO</name>
<evidence type="ECO:0000313" key="11">
    <source>
        <dbReference type="EMBL" id="GAA4389340.1"/>
    </source>
</evidence>
<dbReference type="InterPro" id="IPR003583">
    <property type="entry name" value="Hlx-hairpin-Hlx_DNA-bd_motif"/>
</dbReference>
<evidence type="ECO:0000256" key="5">
    <source>
        <dbReference type="ARBA" id="ARBA00023204"/>
    </source>
</evidence>
<dbReference type="SMART" id="SM00278">
    <property type="entry name" value="HhH1"/>
    <property type="match status" value="2"/>
</dbReference>
<dbReference type="InterPro" id="IPR010994">
    <property type="entry name" value="RuvA_2-like"/>
</dbReference>
<keyword evidence="2 6" id="KW-0227">DNA damage</keyword>
<dbReference type="SUPFAM" id="SSF46600">
    <property type="entry name" value="C-terminal UvrC-binding domain of UvrB"/>
    <property type="match status" value="1"/>
</dbReference>
<dbReference type="PANTHER" id="PTHR30562">
    <property type="entry name" value="UVRC/OXIDOREDUCTASE"/>
    <property type="match status" value="1"/>
</dbReference>
<dbReference type="Pfam" id="PF14520">
    <property type="entry name" value="HHH_5"/>
    <property type="match status" value="1"/>
</dbReference>
<dbReference type="InterPro" id="IPR047296">
    <property type="entry name" value="GIY-YIG_UvrC_Cho"/>
</dbReference>
<accession>A0ABP8JE64</accession>
<dbReference type="SUPFAM" id="SSF47781">
    <property type="entry name" value="RuvA domain 2-like"/>
    <property type="match status" value="1"/>
</dbReference>
<dbReference type="Gene3D" id="1.10.150.20">
    <property type="entry name" value="5' to 3' exonuclease, C-terminal subdomain"/>
    <property type="match status" value="1"/>
</dbReference>
<sequence length="648" mass="71538">MDPTEYRPRPGEIPTSPGVYRFRDPDRRVVYVGKAKNLRARLNSYFANPSGLHPRTFAMVHTAASVDWTVVDTEVEALQLEWTWINEFEPRFNVMFRDDKSYPYLALTLRDEFPRAFITRGKRKPGVKYFGPFAQVWAIRETLDLLLRAFPVRTCTPGVFRRAQRTGRPCLLGYIDKCSAPCVGRVTPEEHRGLARSIAEFMGGNTGRFISARKEEMAAAASELDYERAARLRDEIAALEKVLDKSAVVLSMNADVDVFALVAEELEASVQVFHVRGGRIRGQRGWIIERLQELGPAELIADSLRQAYTDVEPEAIPREIVVDTLPADLDTVTAWLTEMRGSQVSIRVPQRGEKRAVMETVAKNAEQALQLHKTRRASDLTTRSASLTEIQQALDLAEPPLRIECIDNSHTGGQDVVGSLVVFEDGLPKKRDYRHFAVTGDAARDDTAAMYDVVSRRFSRYLESLVSAEPDERFGYRPSLLVVDGALPQVHAAVAALEDLGITDIAVVGLAKRLEEVWVPGDEFPVVLPRNSEGLFMLQRIRDEAHRFAISYHRKRRGRSMRASALDGIPGLGPAKRKALLARFGSVRRIRAASPEELAGAPGIGPALAERIHAALGPPGAAGGDTGEDPGSDTVGAEATAAEGSPDD</sequence>
<dbReference type="Pfam" id="PF02151">
    <property type="entry name" value="UVR"/>
    <property type="match status" value="1"/>
</dbReference>
<dbReference type="InterPro" id="IPR001943">
    <property type="entry name" value="UVR_dom"/>
</dbReference>